<sequence length="77" mass="8753">MTTITIKINERTKAGKALKNLIEFFSKEHKGIEIVSDTKSGYNAEFVQKIKKAEENIKSGKCVEIDPNDVWRSLVLK</sequence>
<evidence type="ECO:0000313" key="2">
    <source>
        <dbReference type="Proteomes" id="UP001317001"/>
    </source>
</evidence>
<organism evidence="1 2">
    <name type="scientific">Paenimyroides aestuarii</name>
    <dbReference type="NCBI Taxonomy" id="2968490"/>
    <lineage>
        <taxon>Bacteria</taxon>
        <taxon>Pseudomonadati</taxon>
        <taxon>Bacteroidota</taxon>
        <taxon>Flavobacteriia</taxon>
        <taxon>Flavobacteriales</taxon>
        <taxon>Flavobacteriaceae</taxon>
        <taxon>Paenimyroides</taxon>
    </lineage>
</organism>
<proteinExistence type="predicted"/>
<keyword evidence="2" id="KW-1185">Reference proteome</keyword>
<accession>A0ABY5NVG3</accession>
<name>A0ABY5NVG3_9FLAO</name>
<dbReference type="InterPro" id="IPR020271">
    <property type="entry name" value="Uncharacterised_MJ1172"/>
</dbReference>
<dbReference type="Pfam" id="PF10884">
    <property type="entry name" value="DUF2683"/>
    <property type="match status" value="1"/>
</dbReference>
<dbReference type="EMBL" id="CP102382">
    <property type="protein sequence ID" value="UUV22362.1"/>
    <property type="molecule type" value="Genomic_DNA"/>
</dbReference>
<evidence type="ECO:0000313" key="1">
    <source>
        <dbReference type="EMBL" id="UUV22362.1"/>
    </source>
</evidence>
<dbReference type="RefSeq" id="WP_257500279.1">
    <property type="nucleotide sequence ID" value="NZ_CP102382.1"/>
</dbReference>
<gene>
    <name evidence="1" type="ORF">NPX36_04805</name>
</gene>
<protein>
    <submittedName>
        <fullName evidence="1">Uncharacterized protein</fullName>
    </submittedName>
</protein>
<dbReference type="Proteomes" id="UP001317001">
    <property type="component" value="Chromosome"/>
</dbReference>
<reference evidence="1 2" key="1">
    <citation type="submission" date="2022-08" db="EMBL/GenBank/DDBJ databases">
        <title>Myroides zhujiangensis sp. nov., a novel bacterium isolated from sediment in the Pearl River Estuary.</title>
        <authorList>
            <person name="Cui L."/>
        </authorList>
    </citation>
    <scope>NUCLEOTIDE SEQUENCE [LARGE SCALE GENOMIC DNA]</scope>
    <source>
        <strain evidence="1 2">SCSIO 72103</strain>
    </source>
</reference>